<dbReference type="EMBL" id="JAACJO010000004">
    <property type="protein sequence ID" value="KAF5359868.1"/>
    <property type="molecule type" value="Genomic_DNA"/>
</dbReference>
<feature type="compositionally biased region" description="Polar residues" evidence="3">
    <location>
        <begin position="81"/>
        <end position="93"/>
    </location>
</feature>
<dbReference type="PANTHER" id="PTHR44329">
    <property type="entry name" value="SERINE/THREONINE-PROTEIN KINASE TNNI3K-RELATED"/>
    <property type="match status" value="1"/>
</dbReference>
<dbReference type="CDD" id="cd00882">
    <property type="entry name" value="Ras_like_GTPase"/>
    <property type="match status" value="1"/>
</dbReference>
<accession>A0A8H5G7P5</accession>
<dbReference type="OrthoDB" id="8954335at2759"/>
<dbReference type="SUPFAM" id="SSF56112">
    <property type="entry name" value="Protein kinase-like (PK-like)"/>
    <property type="match status" value="1"/>
</dbReference>
<feature type="compositionally biased region" description="Basic and acidic residues" evidence="3">
    <location>
        <begin position="47"/>
        <end position="62"/>
    </location>
</feature>
<name>A0A8H5G7P5_9AGAR</name>
<evidence type="ECO:0000259" key="4">
    <source>
        <dbReference type="PROSITE" id="PS50011"/>
    </source>
</evidence>
<keyword evidence="6" id="KW-1185">Reference proteome</keyword>
<feature type="compositionally biased region" description="Polar residues" evidence="3">
    <location>
        <begin position="109"/>
        <end position="121"/>
    </location>
</feature>
<organism evidence="5 6">
    <name type="scientific">Leucocoprinus leucothites</name>
    <dbReference type="NCBI Taxonomy" id="201217"/>
    <lineage>
        <taxon>Eukaryota</taxon>
        <taxon>Fungi</taxon>
        <taxon>Dikarya</taxon>
        <taxon>Basidiomycota</taxon>
        <taxon>Agaricomycotina</taxon>
        <taxon>Agaricomycetes</taxon>
        <taxon>Agaricomycetidae</taxon>
        <taxon>Agaricales</taxon>
        <taxon>Agaricineae</taxon>
        <taxon>Agaricaceae</taxon>
        <taxon>Leucocoprinus</taxon>
    </lineage>
</organism>
<dbReference type="PROSITE" id="PS00108">
    <property type="entry name" value="PROTEIN_KINASE_ST"/>
    <property type="match status" value="1"/>
</dbReference>
<comment type="similarity">
    <text evidence="1">Belongs to the protein kinase superfamily. TKL Ser/Thr protein kinase family. ROCO subfamily.</text>
</comment>
<dbReference type="SUPFAM" id="SSF52540">
    <property type="entry name" value="P-loop containing nucleoside triphosphate hydrolases"/>
    <property type="match status" value="1"/>
</dbReference>
<evidence type="ECO:0000256" key="2">
    <source>
        <dbReference type="SAM" id="Coils"/>
    </source>
</evidence>
<evidence type="ECO:0000256" key="1">
    <source>
        <dbReference type="ARBA" id="ARBA00008171"/>
    </source>
</evidence>
<evidence type="ECO:0000313" key="5">
    <source>
        <dbReference type="EMBL" id="KAF5359868.1"/>
    </source>
</evidence>
<feature type="compositionally biased region" description="Low complexity" evidence="3">
    <location>
        <begin position="10"/>
        <end position="20"/>
    </location>
</feature>
<dbReference type="AlphaFoldDB" id="A0A8H5G7P5"/>
<dbReference type="GO" id="GO:0004674">
    <property type="term" value="F:protein serine/threonine kinase activity"/>
    <property type="evidence" value="ECO:0007669"/>
    <property type="project" value="TreeGrafter"/>
</dbReference>
<feature type="coiled-coil region" evidence="2">
    <location>
        <begin position="482"/>
        <end position="509"/>
    </location>
</feature>
<dbReference type="InterPro" id="IPR051681">
    <property type="entry name" value="Ser/Thr_Kinases-Pseudokinases"/>
</dbReference>
<dbReference type="Pfam" id="PF07714">
    <property type="entry name" value="PK_Tyr_Ser-Thr"/>
    <property type="match status" value="1"/>
</dbReference>
<dbReference type="InterPro" id="IPR011009">
    <property type="entry name" value="Kinase-like_dom_sf"/>
</dbReference>
<dbReference type="Gene3D" id="3.40.50.300">
    <property type="entry name" value="P-loop containing nucleotide triphosphate hydrolases"/>
    <property type="match status" value="1"/>
</dbReference>
<dbReference type="Proteomes" id="UP000559027">
    <property type="component" value="Unassembled WGS sequence"/>
</dbReference>
<evidence type="ECO:0000256" key="3">
    <source>
        <dbReference type="SAM" id="MobiDB-lite"/>
    </source>
</evidence>
<dbReference type="Gene3D" id="1.10.510.10">
    <property type="entry name" value="Transferase(Phosphotransferase) domain 1"/>
    <property type="match status" value="1"/>
</dbReference>
<reference evidence="5 6" key="1">
    <citation type="journal article" date="2020" name="ISME J.">
        <title>Uncovering the hidden diversity of litter-decomposition mechanisms in mushroom-forming fungi.</title>
        <authorList>
            <person name="Floudas D."/>
            <person name="Bentzer J."/>
            <person name="Ahren D."/>
            <person name="Johansson T."/>
            <person name="Persson P."/>
            <person name="Tunlid A."/>
        </authorList>
    </citation>
    <scope>NUCLEOTIDE SEQUENCE [LARGE SCALE GENOMIC DNA]</scope>
    <source>
        <strain evidence="5 6">CBS 146.42</strain>
    </source>
</reference>
<dbReference type="InterPro" id="IPR001245">
    <property type="entry name" value="Ser-Thr/Tyr_kinase_cat_dom"/>
</dbReference>
<sequence>MAPQSKARLSAPSPSPQSGSTTQVQMDRVTLHDSLPPDPRPQTSRTSGEHRERHVVQHDESSNSHCHPVPQHNQPRRAEKSSTYPQPSASFSKGPTEPGQDTPRKLGRISQTPITSGSSVGYITMEPTLHEESSLQNSPTYEEETFEPTESTPNDSRPRATAAQDHTYLKYINSLLTFGSGSKQARDTVASQERASSETLSNFEPDTSSSYQEDPSLVRLEQLKESDTLIALMGPTGAGKSSFISKATGRDIGVGHDLQSFTDDVRALRVRVPGTNEDVILVDTPGFDDTHKSDYEILWLIAKWLEQTGLRNIHLRGVLYLHRITDNRMAGTPLRSLELFEKICGPKWFSRVVLVTTMWDDLPNEQIGELREAELKSSFWKGMIDRGSRTIRHNNHSDSAWRILKLLLEMSEGSELPEIKPAQMKLKPQLQKETADKGKALPKTDAGYELYSQIGEMERRRRRVIETLDKQLVRPDPGSEVKRILQDQRAQLQQESAAAAGELDALKLAAPQRLVKLLLQVSEGSELPGIRPARMGLKLTEKLVAIFQQQYEPMPDRQVQAWGRLKKEDECRDMVLVLTEDSTKCFSLAALEGEEAQCIADYLSGILEDEDKLERRQRKCVLHLLSRLCKSAKVYPKSLELSNIKCDLRYPFNSGGFGDVYKGKAGKREVCVKVVRSQRQQDRRALRAHLKELALWGHISHPTILPFCGAYLSNEQSPRVCMVSPWMESGDLEYFLENFPNTPLIPLMLDIISGLDHLHSFEIVHADLKAGNVLISAIGRAMLADFGISHVLTTVAQTTYEGPAGSTNWMAPELWKSVPSSHKSDIWAFGCTCYEILTRRKPFQESGPPAVVMAVIVQGNVPERPETGCPQLEKSLEDKLWSLMKQCWIYEPEKRPTSSEVKKLFAALEFPDDRPVVDSDLEALMQEVKKARHKSTQSKIDYARVLDILIRIRDDPQIQTSKDGDGN</sequence>
<dbReference type="SMART" id="SM00220">
    <property type="entry name" value="S_TKc"/>
    <property type="match status" value="1"/>
</dbReference>
<dbReference type="PROSITE" id="PS50011">
    <property type="entry name" value="PROTEIN_KINASE_DOM"/>
    <property type="match status" value="1"/>
</dbReference>
<dbReference type="Pfam" id="PF01926">
    <property type="entry name" value="MMR_HSR1"/>
    <property type="match status" value="1"/>
</dbReference>
<proteinExistence type="inferred from homology"/>
<protein>
    <recommendedName>
        <fullName evidence="4">Protein kinase domain-containing protein</fullName>
    </recommendedName>
</protein>
<dbReference type="InterPro" id="IPR027417">
    <property type="entry name" value="P-loop_NTPase"/>
</dbReference>
<dbReference type="InterPro" id="IPR000719">
    <property type="entry name" value="Prot_kinase_dom"/>
</dbReference>
<evidence type="ECO:0000313" key="6">
    <source>
        <dbReference type="Proteomes" id="UP000559027"/>
    </source>
</evidence>
<feature type="region of interest" description="Disordered" evidence="3">
    <location>
        <begin position="1"/>
        <end position="161"/>
    </location>
</feature>
<comment type="caution">
    <text evidence="5">The sequence shown here is derived from an EMBL/GenBank/DDBJ whole genome shotgun (WGS) entry which is preliminary data.</text>
</comment>
<keyword evidence="2" id="KW-0175">Coiled coil</keyword>
<dbReference type="GO" id="GO:0005524">
    <property type="term" value="F:ATP binding"/>
    <property type="evidence" value="ECO:0007669"/>
    <property type="project" value="InterPro"/>
</dbReference>
<gene>
    <name evidence="5" type="ORF">D9756_003459</name>
</gene>
<dbReference type="GO" id="GO:0005525">
    <property type="term" value="F:GTP binding"/>
    <property type="evidence" value="ECO:0007669"/>
    <property type="project" value="InterPro"/>
</dbReference>
<feature type="domain" description="Protein kinase" evidence="4">
    <location>
        <begin position="646"/>
        <end position="917"/>
    </location>
</feature>
<dbReference type="InterPro" id="IPR008271">
    <property type="entry name" value="Ser/Thr_kinase_AS"/>
</dbReference>
<dbReference type="InterPro" id="IPR006073">
    <property type="entry name" value="GTP-bd"/>
</dbReference>
<feature type="region of interest" description="Disordered" evidence="3">
    <location>
        <begin position="186"/>
        <end position="214"/>
    </location>
</feature>
<feature type="compositionally biased region" description="Polar residues" evidence="3">
    <location>
        <begin position="186"/>
        <end position="213"/>
    </location>
</feature>